<evidence type="ECO:0000259" key="10">
    <source>
        <dbReference type="Pfam" id="PF02771"/>
    </source>
</evidence>
<feature type="domain" description="Acyl-CoA oxidase/dehydrogenase middle" evidence="9">
    <location>
        <begin position="135"/>
        <end position="228"/>
    </location>
</feature>
<dbReference type="InterPro" id="IPR009075">
    <property type="entry name" value="AcylCo_DH/oxidase_C"/>
</dbReference>
<dbReference type="RefSeq" id="WP_160778878.1">
    <property type="nucleotide sequence ID" value="NZ_BAAAZF010000001.1"/>
</dbReference>
<reference evidence="11 12" key="1">
    <citation type="submission" date="2019-12" db="EMBL/GenBank/DDBJ databases">
        <title>Genomic-based taxomic classification of the family Erythrobacteraceae.</title>
        <authorList>
            <person name="Xu L."/>
        </authorList>
    </citation>
    <scope>NUCLEOTIDE SEQUENCE [LARGE SCALE GENOMIC DNA]</scope>
    <source>
        <strain evidence="11 12">JCM 16677</strain>
    </source>
</reference>
<dbReference type="FunFam" id="2.40.110.10:FF:000011">
    <property type="entry name" value="Acyl-CoA dehydrogenase FadE34"/>
    <property type="match status" value="1"/>
</dbReference>
<keyword evidence="12" id="KW-1185">Reference proteome</keyword>
<feature type="domain" description="Acyl-CoA dehydrogenase/oxidase C-terminal" evidence="8">
    <location>
        <begin position="240"/>
        <end position="397"/>
    </location>
</feature>
<evidence type="ECO:0000256" key="2">
    <source>
        <dbReference type="ARBA" id="ARBA00009347"/>
    </source>
</evidence>
<organism evidence="11 12">
    <name type="scientific">Parerythrobacter jejuensis</name>
    <dbReference type="NCBI Taxonomy" id="795812"/>
    <lineage>
        <taxon>Bacteria</taxon>
        <taxon>Pseudomonadati</taxon>
        <taxon>Pseudomonadota</taxon>
        <taxon>Alphaproteobacteria</taxon>
        <taxon>Sphingomonadales</taxon>
        <taxon>Erythrobacteraceae</taxon>
        <taxon>Parerythrobacter</taxon>
    </lineage>
</organism>
<comment type="similarity">
    <text evidence="2 6">Belongs to the acyl-CoA dehydrogenase family.</text>
</comment>
<feature type="domain" description="Acyl-CoA dehydrogenase/oxidase N-terminal" evidence="10">
    <location>
        <begin position="53"/>
        <end position="131"/>
    </location>
</feature>
<evidence type="ECO:0000313" key="11">
    <source>
        <dbReference type="EMBL" id="MXP31435.1"/>
    </source>
</evidence>
<dbReference type="InterPro" id="IPR013786">
    <property type="entry name" value="AcylCoA_DH/ox_N"/>
</dbReference>
<proteinExistence type="inferred from homology"/>
<comment type="cofactor">
    <cofactor evidence="1 6">
        <name>FAD</name>
        <dbReference type="ChEBI" id="CHEBI:57692"/>
    </cofactor>
</comment>
<gene>
    <name evidence="11" type="ORF">GRI94_06330</name>
</gene>
<evidence type="ECO:0000256" key="4">
    <source>
        <dbReference type="ARBA" id="ARBA00022827"/>
    </source>
</evidence>
<dbReference type="InterPro" id="IPR009100">
    <property type="entry name" value="AcylCoA_DH/oxidase_NM_dom_sf"/>
</dbReference>
<protein>
    <submittedName>
        <fullName evidence="11">Acyl-CoA dehydrogenase</fullName>
    </submittedName>
</protein>
<name>A0A845ARB8_9SPHN</name>
<dbReference type="AlphaFoldDB" id="A0A845ARB8"/>
<dbReference type="Proteomes" id="UP000446786">
    <property type="component" value="Unassembled WGS sequence"/>
</dbReference>
<evidence type="ECO:0000259" key="9">
    <source>
        <dbReference type="Pfam" id="PF02770"/>
    </source>
</evidence>
<comment type="caution">
    <text evidence="11">The sequence shown here is derived from an EMBL/GenBank/DDBJ whole genome shotgun (WGS) entry which is preliminary data.</text>
</comment>
<dbReference type="InterPro" id="IPR006091">
    <property type="entry name" value="Acyl-CoA_Oxase/DH_mid-dom"/>
</dbReference>
<dbReference type="Gene3D" id="2.40.110.10">
    <property type="entry name" value="Butyryl-CoA Dehydrogenase, subunit A, domain 2"/>
    <property type="match status" value="1"/>
</dbReference>
<keyword evidence="4 6" id="KW-0274">FAD</keyword>
<dbReference type="GO" id="GO:0016627">
    <property type="term" value="F:oxidoreductase activity, acting on the CH-CH group of donors"/>
    <property type="evidence" value="ECO:0007669"/>
    <property type="project" value="InterPro"/>
</dbReference>
<dbReference type="SUPFAM" id="SSF56645">
    <property type="entry name" value="Acyl-CoA dehydrogenase NM domain-like"/>
    <property type="match status" value="1"/>
</dbReference>
<dbReference type="EMBL" id="WTYE01000001">
    <property type="protein sequence ID" value="MXP31435.1"/>
    <property type="molecule type" value="Genomic_DNA"/>
</dbReference>
<dbReference type="PANTHER" id="PTHR43292">
    <property type="entry name" value="ACYL-COA DEHYDROGENASE"/>
    <property type="match status" value="1"/>
</dbReference>
<evidence type="ECO:0000256" key="6">
    <source>
        <dbReference type="RuleBase" id="RU362125"/>
    </source>
</evidence>
<evidence type="ECO:0000256" key="5">
    <source>
        <dbReference type="ARBA" id="ARBA00023002"/>
    </source>
</evidence>
<dbReference type="OrthoDB" id="9780544at2"/>
<evidence type="ECO:0000259" key="8">
    <source>
        <dbReference type="Pfam" id="PF00441"/>
    </source>
</evidence>
<accession>A0A845ARB8</accession>
<keyword evidence="3 6" id="KW-0285">Flavoprotein</keyword>
<dbReference type="Pfam" id="PF02771">
    <property type="entry name" value="Acyl-CoA_dh_N"/>
    <property type="match status" value="1"/>
</dbReference>
<dbReference type="InterPro" id="IPR052161">
    <property type="entry name" value="Mycobact_Acyl-CoA_DH"/>
</dbReference>
<evidence type="ECO:0000313" key="12">
    <source>
        <dbReference type="Proteomes" id="UP000446786"/>
    </source>
</evidence>
<dbReference type="GO" id="GO:0005886">
    <property type="term" value="C:plasma membrane"/>
    <property type="evidence" value="ECO:0007669"/>
    <property type="project" value="TreeGrafter"/>
</dbReference>
<feature type="region of interest" description="Disordered" evidence="7">
    <location>
        <begin position="34"/>
        <end position="53"/>
    </location>
</feature>
<dbReference type="Gene3D" id="1.20.140.10">
    <property type="entry name" value="Butyryl-CoA Dehydrogenase, subunit A, domain 3"/>
    <property type="match status" value="1"/>
</dbReference>
<evidence type="ECO:0000256" key="7">
    <source>
        <dbReference type="SAM" id="MobiDB-lite"/>
    </source>
</evidence>
<dbReference type="SUPFAM" id="SSF47203">
    <property type="entry name" value="Acyl-CoA dehydrogenase C-terminal domain-like"/>
    <property type="match status" value="1"/>
</dbReference>
<sequence length="403" mass="44000">MATAADTRPDADLDAFRAEVKSFLAASFPDSLKGKGNALRSVEGPTDETAEETAWRTAMAERGWGTPTWPKEYGGGGLSKQQAKVLQQEMAMAGAWNPIGGMGVMMFGPTLLEYGSEAQKQEHIPPITRGEIRWCQGYSEPNAGSDLASLQTSAEDKGDHYLVNGQKTWTSGGQWADKCFCLVRTDRSDKHKGISFLLIDMDSPGVEVKPITMISGMSPFCETFFTDVKVPKANLVGEEGQGWTIGKRLLQHERTNISGGGALASLNAQPLSKIAEHYIGTDENGRLADPEMRVKIAEFEMAWNTFLLTARRAMEESKAKGGVSEISSILKNVGSKLGQQRAEMLIEIMGFRGLGWEGEGFTDKELKHVRGWLFGKATSIYGGSTEIQNNIIAKRILGMLDHQ</sequence>
<dbReference type="GO" id="GO:0050660">
    <property type="term" value="F:flavin adenine dinucleotide binding"/>
    <property type="evidence" value="ECO:0007669"/>
    <property type="project" value="InterPro"/>
</dbReference>
<dbReference type="InterPro" id="IPR037069">
    <property type="entry name" value="AcylCoA_DH/ox_N_sf"/>
</dbReference>
<dbReference type="Gene3D" id="1.10.540.10">
    <property type="entry name" value="Acyl-CoA dehydrogenase/oxidase, N-terminal domain"/>
    <property type="match status" value="1"/>
</dbReference>
<dbReference type="InterPro" id="IPR036250">
    <property type="entry name" value="AcylCo_DH-like_C"/>
</dbReference>
<keyword evidence="5 6" id="KW-0560">Oxidoreductase</keyword>
<dbReference type="PANTHER" id="PTHR43292:SF3">
    <property type="entry name" value="ACYL-COA DEHYDROGENASE FADE29"/>
    <property type="match status" value="1"/>
</dbReference>
<evidence type="ECO:0000256" key="3">
    <source>
        <dbReference type="ARBA" id="ARBA00022630"/>
    </source>
</evidence>
<evidence type="ECO:0000256" key="1">
    <source>
        <dbReference type="ARBA" id="ARBA00001974"/>
    </source>
</evidence>
<dbReference type="Pfam" id="PF02770">
    <property type="entry name" value="Acyl-CoA_dh_M"/>
    <property type="match status" value="1"/>
</dbReference>
<dbReference type="InterPro" id="IPR046373">
    <property type="entry name" value="Acyl-CoA_Oxase/DH_mid-dom_sf"/>
</dbReference>
<dbReference type="Pfam" id="PF00441">
    <property type="entry name" value="Acyl-CoA_dh_1"/>
    <property type="match status" value="1"/>
</dbReference>